<dbReference type="EMBL" id="LT629792">
    <property type="protein sequence ID" value="SDT85937.1"/>
    <property type="molecule type" value="Genomic_DNA"/>
</dbReference>
<protein>
    <recommendedName>
        <fullName evidence="1">HTH marR-type domain-containing protein</fullName>
    </recommendedName>
</protein>
<name>A0ABY0V504_9ACTO</name>
<evidence type="ECO:0000313" key="2">
    <source>
        <dbReference type="EMBL" id="SDT85937.1"/>
    </source>
</evidence>
<dbReference type="Proteomes" id="UP000198976">
    <property type="component" value="Chromosome I"/>
</dbReference>
<keyword evidence="3" id="KW-1185">Reference proteome</keyword>
<organism evidence="2 3">
    <name type="scientific">Schaalia radingae</name>
    <dbReference type="NCBI Taxonomy" id="131110"/>
    <lineage>
        <taxon>Bacteria</taxon>
        <taxon>Bacillati</taxon>
        <taxon>Actinomycetota</taxon>
        <taxon>Actinomycetes</taxon>
        <taxon>Actinomycetales</taxon>
        <taxon>Actinomycetaceae</taxon>
        <taxon>Schaalia</taxon>
    </lineage>
</organism>
<sequence>MSVSWLVWARGVGGLTASQSLVLFELARLADARGVVICAVEYLVECTGVSRRSVFRSLAGLESRGVLSRQMRYVRGRKAASRFVLHWLAGVSDSPVQGELCPGQAGCESEACVGVVPLSMSDNEGLRRVVLEAASDGWVGTAAQCLAVTVQEVGARQFSNAISRGVQFSRMSWSESVADTCGIAWEVLMTCASQVASASRPWAVWTTIVNRRCFARDKCAGVEEAVEPSMMPEAGLRPGQGDTGDAWVCVDDFEGPLARMVAALIEAGMTETLAWAGTRRIAELAVGDSSRRHRMASVDPRLGDLGVSGEAARAWMTMLVGSRRGVKGSLLQADDEALMVAAREVVEALNLAA</sequence>
<gene>
    <name evidence="2" type="ORF">SAMN04489714_0196</name>
</gene>
<dbReference type="InterPro" id="IPR000835">
    <property type="entry name" value="HTH_MarR-typ"/>
</dbReference>
<proteinExistence type="predicted"/>
<dbReference type="Pfam" id="PF12802">
    <property type="entry name" value="MarR_2"/>
    <property type="match status" value="1"/>
</dbReference>
<reference evidence="2 3" key="1">
    <citation type="submission" date="2016-10" db="EMBL/GenBank/DDBJ databases">
        <authorList>
            <person name="Varghese N."/>
            <person name="Submissions S."/>
        </authorList>
    </citation>
    <scope>NUCLEOTIDE SEQUENCE [LARGE SCALE GENOMIC DNA]</scope>
    <source>
        <strain evidence="2 3">DSM 9169</strain>
    </source>
</reference>
<accession>A0ABY0V504</accession>
<feature type="domain" description="HTH marR-type" evidence="1">
    <location>
        <begin position="14"/>
        <end position="70"/>
    </location>
</feature>
<evidence type="ECO:0000313" key="3">
    <source>
        <dbReference type="Proteomes" id="UP000198976"/>
    </source>
</evidence>
<evidence type="ECO:0000259" key="1">
    <source>
        <dbReference type="Pfam" id="PF12802"/>
    </source>
</evidence>